<accession>N1WBN6</accession>
<name>N1WBN6_9LEPT</name>
<feature type="compositionally biased region" description="Polar residues" evidence="2">
    <location>
        <begin position="74"/>
        <end position="85"/>
    </location>
</feature>
<dbReference type="GO" id="GO:0046914">
    <property type="term" value="F:transition metal ion binding"/>
    <property type="evidence" value="ECO:0007669"/>
    <property type="project" value="TreeGrafter"/>
</dbReference>
<dbReference type="PROSITE" id="PS51257">
    <property type="entry name" value="PROKAR_LIPOPROTEIN"/>
    <property type="match status" value="1"/>
</dbReference>
<dbReference type="PANTHER" id="PTHR30097:SF15">
    <property type="entry name" value="CATION EFFLUX SYSTEM PROTEIN CUSB"/>
    <property type="match status" value="1"/>
</dbReference>
<dbReference type="InterPro" id="IPR058792">
    <property type="entry name" value="Beta-barrel_RND_2"/>
</dbReference>
<dbReference type="Pfam" id="PF25954">
    <property type="entry name" value="Beta-barrel_RND_2"/>
    <property type="match status" value="1"/>
</dbReference>
<sequence length="353" mass="39846">MKKLLHSTITFIMLISFLQSCKKEKEIWTCRMHPAYTSDRPGQCPICNMDLVKKEKSQVTPPKSESHTEHEHGNPSSNPTNKNDATTIYLPEEKQQLIGIKTDIVTIRSLNKSINAYSRVAYDPELYTAILEYKEARKAGQMLSEDSSVVLPNSLLNSSIVRLRQLGLSDSQISEWGNSTRNPDELILGSKNGRAYIYSSIYEADIAYVKRGQKVILKIDSFPDKIFTGTIQSIDSILDEKNRTLRFRSYVIDKDNMLKPQMFGNIEISIPQKKVLSIPKSAILNTGKHKLAYKKVSSDQFSPVMIKTGMETDEFYEVLEGLLDGDEIVVESNFLLDSESKIKLGGSSNEHSH</sequence>
<dbReference type="Gene3D" id="2.40.30.170">
    <property type="match status" value="1"/>
</dbReference>
<dbReference type="EMBL" id="AOGY02000029">
    <property type="protein sequence ID" value="EMY70597.1"/>
    <property type="molecule type" value="Genomic_DNA"/>
</dbReference>
<keyword evidence="1" id="KW-0813">Transport</keyword>
<organism evidence="5 6">
    <name type="scientific">Leptospira vanthielii serovar Holland str. Waz Holland = ATCC 700522</name>
    <dbReference type="NCBI Taxonomy" id="1218591"/>
    <lineage>
        <taxon>Bacteria</taxon>
        <taxon>Pseudomonadati</taxon>
        <taxon>Spirochaetota</taxon>
        <taxon>Spirochaetia</taxon>
        <taxon>Leptospirales</taxon>
        <taxon>Leptospiraceae</taxon>
        <taxon>Leptospira</taxon>
    </lineage>
</organism>
<evidence type="ECO:0000259" key="3">
    <source>
        <dbReference type="Pfam" id="PF19335"/>
    </source>
</evidence>
<reference evidence="5 6" key="1">
    <citation type="submission" date="2013-03" db="EMBL/GenBank/DDBJ databases">
        <authorList>
            <person name="Harkins D.M."/>
            <person name="Durkin A.S."/>
            <person name="Brinkac L.M."/>
            <person name="Haft D.H."/>
            <person name="Selengut J.D."/>
            <person name="Sanka R."/>
            <person name="DePew J."/>
            <person name="Purushe J."/>
            <person name="Galloway R.L."/>
            <person name="Vinetz J.M."/>
            <person name="Sutton G.G."/>
            <person name="Nierman W.C."/>
            <person name="Fouts D.E."/>
        </authorList>
    </citation>
    <scope>NUCLEOTIDE SEQUENCE [LARGE SCALE GENOMIC DNA]</scope>
    <source>
        <strain evidence="5 6">Waz Holland</strain>
    </source>
</reference>
<dbReference type="STRING" id="1218591.LEP1GSC199_1612"/>
<dbReference type="GO" id="GO:0030288">
    <property type="term" value="C:outer membrane-bounded periplasmic space"/>
    <property type="evidence" value="ECO:0007669"/>
    <property type="project" value="TreeGrafter"/>
</dbReference>
<feature type="compositionally biased region" description="Basic and acidic residues" evidence="2">
    <location>
        <begin position="64"/>
        <end position="73"/>
    </location>
</feature>
<feature type="region of interest" description="Disordered" evidence="2">
    <location>
        <begin position="55"/>
        <end position="85"/>
    </location>
</feature>
<proteinExistence type="predicted"/>
<dbReference type="InterPro" id="IPR045800">
    <property type="entry name" value="HMBD"/>
</dbReference>
<dbReference type="Gene3D" id="2.40.420.20">
    <property type="match status" value="1"/>
</dbReference>
<protein>
    <submittedName>
        <fullName evidence="5">HlyD family secretion domain protein</fullName>
    </submittedName>
</protein>
<dbReference type="Pfam" id="PF19335">
    <property type="entry name" value="HMBD"/>
    <property type="match status" value="1"/>
</dbReference>
<dbReference type="Proteomes" id="UP000012227">
    <property type="component" value="Unassembled WGS sequence"/>
</dbReference>
<dbReference type="PANTHER" id="PTHR30097">
    <property type="entry name" value="CATION EFFLUX SYSTEM PROTEIN CUSB"/>
    <property type="match status" value="1"/>
</dbReference>
<evidence type="ECO:0000259" key="4">
    <source>
        <dbReference type="Pfam" id="PF25954"/>
    </source>
</evidence>
<feature type="domain" description="CusB-like beta-barrel" evidence="4">
    <location>
        <begin position="200"/>
        <end position="269"/>
    </location>
</feature>
<dbReference type="RefSeq" id="WP_002979316.1">
    <property type="nucleotide sequence ID" value="NZ_AOGY02000029.1"/>
</dbReference>
<dbReference type="AlphaFoldDB" id="N1WBN6"/>
<gene>
    <name evidence="5" type="ORF">LEP1GSC199_1612</name>
</gene>
<dbReference type="GO" id="GO:0015679">
    <property type="term" value="P:plasma membrane copper ion transport"/>
    <property type="evidence" value="ECO:0007669"/>
    <property type="project" value="TreeGrafter"/>
</dbReference>
<evidence type="ECO:0000256" key="1">
    <source>
        <dbReference type="ARBA" id="ARBA00022448"/>
    </source>
</evidence>
<feature type="domain" description="Heavy metal binding" evidence="3">
    <location>
        <begin position="28"/>
        <end position="54"/>
    </location>
</feature>
<evidence type="ECO:0000313" key="6">
    <source>
        <dbReference type="Proteomes" id="UP000012227"/>
    </source>
</evidence>
<evidence type="ECO:0000313" key="5">
    <source>
        <dbReference type="EMBL" id="EMY70597.1"/>
    </source>
</evidence>
<dbReference type="InterPro" id="IPR051909">
    <property type="entry name" value="MFP_Cation_Efflux"/>
</dbReference>
<evidence type="ECO:0000256" key="2">
    <source>
        <dbReference type="SAM" id="MobiDB-lite"/>
    </source>
</evidence>
<dbReference type="GO" id="GO:0060003">
    <property type="term" value="P:copper ion export"/>
    <property type="evidence" value="ECO:0007669"/>
    <property type="project" value="TreeGrafter"/>
</dbReference>
<comment type="caution">
    <text evidence="5">The sequence shown here is derived from an EMBL/GenBank/DDBJ whole genome shotgun (WGS) entry which is preliminary data.</text>
</comment>